<dbReference type="GO" id="GO:0004527">
    <property type="term" value="F:exonuclease activity"/>
    <property type="evidence" value="ECO:0007669"/>
    <property type="project" value="UniProtKB-KW"/>
</dbReference>
<keyword evidence="7" id="KW-0235">DNA replication</keyword>
<accession>A0ABU4VGT0</accession>
<sequence length="440" mass="47281">MRLLHTADLHLGRSLHRLPLLDAQAAVLDQLVAVARDEQVDAVIIAGDVFDRALPPVEAVRLAGELLRRLAEIAPVLVISGNHDSAARLGFAGELIAAGGVHLRTEPGRCADPLVLEDEHGPVALYGIPYLDPDLARAELGVQERTHDAVVGAAMDRVRADLVARRATTAAPVRSVVAAHAFVVGGEPSASERDIAVGGVQTVARRAFDGVDYVALGHLHRPHQLGAAPVAVPVPEPAAAEIDALADLGGLFALAAEDVRGTTATAAPAAPRAREPLLRYAGSPLPYSFPEVGDKSVSIVDLDADGVADLRTVVLEAPFRLVRARGTLEELLLDPRLDEHEGEDSWLELTLTDPELPARPMERLRRRFARILVLQHEPEGGVDRTRASSAAQRVAGRTDLEILERFVADVRGRAVEEDERPLLQDALEHALRTADRDRDR</sequence>
<feature type="region of interest" description="Disordered" evidence="8">
    <location>
        <begin position="418"/>
        <end position="440"/>
    </location>
</feature>
<gene>
    <name evidence="7" type="primary">sbcD</name>
    <name evidence="11" type="ORF">SK069_05315</name>
</gene>
<name>A0ABU4VGT0_9ACTN</name>
<evidence type="ECO:0000313" key="12">
    <source>
        <dbReference type="Proteomes" id="UP001277761"/>
    </source>
</evidence>
<dbReference type="EMBL" id="JAXAVX010000002">
    <property type="protein sequence ID" value="MDX8151003.1"/>
    <property type="molecule type" value="Genomic_DNA"/>
</dbReference>
<evidence type="ECO:0000256" key="5">
    <source>
        <dbReference type="ARBA" id="ARBA00022801"/>
    </source>
</evidence>
<keyword evidence="12" id="KW-1185">Reference proteome</keyword>
<dbReference type="InterPro" id="IPR050535">
    <property type="entry name" value="DNA_Repair-Maintenance_Comp"/>
</dbReference>
<feature type="domain" description="Nuclease SbcCD subunit D C-terminal" evidence="10">
    <location>
        <begin position="321"/>
        <end position="409"/>
    </location>
</feature>
<feature type="domain" description="Calcineurin-like phosphoesterase" evidence="9">
    <location>
        <begin position="1"/>
        <end position="222"/>
    </location>
</feature>
<evidence type="ECO:0000259" key="10">
    <source>
        <dbReference type="Pfam" id="PF12320"/>
    </source>
</evidence>
<dbReference type="InterPro" id="IPR026843">
    <property type="entry name" value="SbcD_C"/>
</dbReference>
<keyword evidence="5 7" id="KW-0378">Hydrolase</keyword>
<organism evidence="11 12">
    <name type="scientific">Patulibacter brassicae</name>
    <dbReference type="NCBI Taxonomy" id="1705717"/>
    <lineage>
        <taxon>Bacteria</taxon>
        <taxon>Bacillati</taxon>
        <taxon>Actinomycetota</taxon>
        <taxon>Thermoleophilia</taxon>
        <taxon>Solirubrobacterales</taxon>
        <taxon>Patulibacteraceae</taxon>
        <taxon>Patulibacter</taxon>
    </lineage>
</organism>
<dbReference type="SUPFAM" id="SSF56300">
    <property type="entry name" value="Metallo-dependent phosphatases"/>
    <property type="match status" value="1"/>
</dbReference>
<dbReference type="RefSeq" id="WP_319953156.1">
    <property type="nucleotide sequence ID" value="NZ_JAXAVX010000002.1"/>
</dbReference>
<evidence type="ECO:0000256" key="2">
    <source>
        <dbReference type="ARBA" id="ARBA00011322"/>
    </source>
</evidence>
<keyword evidence="7" id="KW-0233">DNA recombination</keyword>
<dbReference type="PANTHER" id="PTHR30337">
    <property type="entry name" value="COMPONENT OF ATP-DEPENDENT DSDNA EXONUCLEASE"/>
    <property type="match status" value="1"/>
</dbReference>
<reference evidence="11 12" key="1">
    <citation type="submission" date="2023-11" db="EMBL/GenBank/DDBJ databases">
        <authorList>
            <person name="Xu M."/>
            <person name="Jiang T."/>
        </authorList>
    </citation>
    <scope>NUCLEOTIDE SEQUENCE [LARGE SCALE GENOMIC DNA]</scope>
    <source>
        <strain evidence="11 12">SD</strain>
    </source>
</reference>
<dbReference type="Pfam" id="PF00149">
    <property type="entry name" value="Metallophos"/>
    <property type="match status" value="1"/>
</dbReference>
<evidence type="ECO:0000256" key="1">
    <source>
        <dbReference type="ARBA" id="ARBA00010555"/>
    </source>
</evidence>
<dbReference type="Pfam" id="PF12320">
    <property type="entry name" value="SbcD_C"/>
    <property type="match status" value="1"/>
</dbReference>
<keyword evidence="7" id="KW-0255">Endonuclease</keyword>
<dbReference type="Gene3D" id="3.60.21.10">
    <property type="match status" value="1"/>
</dbReference>
<dbReference type="CDD" id="cd00840">
    <property type="entry name" value="MPP_Mre11_N"/>
    <property type="match status" value="1"/>
</dbReference>
<dbReference type="InterPro" id="IPR004593">
    <property type="entry name" value="SbcD"/>
</dbReference>
<keyword evidence="4 7" id="KW-0540">Nuclease</keyword>
<evidence type="ECO:0000256" key="8">
    <source>
        <dbReference type="SAM" id="MobiDB-lite"/>
    </source>
</evidence>
<evidence type="ECO:0000256" key="6">
    <source>
        <dbReference type="ARBA" id="ARBA00022839"/>
    </source>
</evidence>
<dbReference type="PANTHER" id="PTHR30337:SF0">
    <property type="entry name" value="NUCLEASE SBCCD SUBUNIT D"/>
    <property type="match status" value="1"/>
</dbReference>
<comment type="function">
    <text evidence="7">SbcCD cleaves DNA hairpin structures. These structures can inhibit DNA replication and are intermediates in certain DNA recombination reactions. The complex acts as a 3'-&gt;5' double strand exonuclease that can open hairpins. It also has a 5' single-strand endonuclease activity.</text>
</comment>
<dbReference type="Proteomes" id="UP001277761">
    <property type="component" value="Unassembled WGS sequence"/>
</dbReference>
<evidence type="ECO:0000313" key="11">
    <source>
        <dbReference type="EMBL" id="MDX8151003.1"/>
    </source>
</evidence>
<dbReference type="InterPro" id="IPR029052">
    <property type="entry name" value="Metallo-depent_PP-like"/>
</dbReference>
<dbReference type="InterPro" id="IPR004843">
    <property type="entry name" value="Calcineurin-like_PHP"/>
</dbReference>
<dbReference type="InterPro" id="IPR041796">
    <property type="entry name" value="Mre11_N"/>
</dbReference>
<protein>
    <recommendedName>
        <fullName evidence="3 7">Nuclease SbcCD subunit D</fullName>
    </recommendedName>
</protein>
<comment type="caution">
    <text evidence="11">The sequence shown here is derived from an EMBL/GenBank/DDBJ whole genome shotgun (WGS) entry which is preliminary data.</text>
</comment>
<comment type="subunit">
    <text evidence="2 7">Heterodimer of SbcC and SbcD.</text>
</comment>
<proteinExistence type="inferred from homology"/>
<evidence type="ECO:0000259" key="9">
    <source>
        <dbReference type="Pfam" id="PF00149"/>
    </source>
</evidence>
<dbReference type="NCBIfam" id="TIGR00619">
    <property type="entry name" value="sbcd"/>
    <property type="match status" value="1"/>
</dbReference>
<comment type="similarity">
    <text evidence="1 7">Belongs to the SbcD family.</text>
</comment>
<evidence type="ECO:0000256" key="3">
    <source>
        <dbReference type="ARBA" id="ARBA00013365"/>
    </source>
</evidence>
<evidence type="ECO:0000256" key="7">
    <source>
        <dbReference type="RuleBase" id="RU363069"/>
    </source>
</evidence>
<keyword evidence="6 7" id="KW-0269">Exonuclease</keyword>
<evidence type="ECO:0000256" key="4">
    <source>
        <dbReference type="ARBA" id="ARBA00022722"/>
    </source>
</evidence>